<evidence type="ECO:0000313" key="2">
    <source>
        <dbReference type="Proteomes" id="UP001212152"/>
    </source>
</evidence>
<protein>
    <submittedName>
        <fullName evidence="1">Uncharacterized protein</fullName>
    </submittedName>
</protein>
<evidence type="ECO:0000313" key="1">
    <source>
        <dbReference type="EMBL" id="KAJ3176606.1"/>
    </source>
</evidence>
<proteinExistence type="predicted"/>
<gene>
    <name evidence="1" type="ORF">HDU87_004934</name>
</gene>
<dbReference type="GO" id="GO:0005634">
    <property type="term" value="C:nucleus"/>
    <property type="evidence" value="ECO:0007669"/>
    <property type="project" value="TreeGrafter"/>
</dbReference>
<dbReference type="EMBL" id="JADGJQ010000039">
    <property type="protein sequence ID" value="KAJ3176606.1"/>
    <property type="molecule type" value="Genomic_DNA"/>
</dbReference>
<dbReference type="Pfam" id="PF05427">
    <property type="entry name" value="FIBP"/>
    <property type="match status" value="1"/>
</dbReference>
<dbReference type="PANTHER" id="PTHR13223:SF2">
    <property type="entry name" value="ACIDIC FIBROBLAST GROWTH FACTOR INTRACELLULAR-BINDING PROTEIN"/>
    <property type="match status" value="1"/>
</dbReference>
<dbReference type="PANTHER" id="PTHR13223">
    <property type="entry name" value="ACIDIC FIBROBLAST GROWTH FACTOR INTRACELLULAR BINDING PROTEIN"/>
    <property type="match status" value="1"/>
</dbReference>
<dbReference type="Proteomes" id="UP001212152">
    <property type="component" value="Unassembled WGS sequence"/>
</dbReference>
<dbReference type="AlphaFoldDB" id="A0AAD5THF7"/>
<organism evidence="1 2">
    <name type="scientific">Geranomyces variabilis</name>
    <dbReference type="NCBI Taxonomy" id="109894"/>
    <lineage>
        <taxon>Eukaryota</taxon>
        <taxon>Fungi</taxon>
        <taxon>Fungi incertae sedis</taxon>
        <taxon>Chytridiomycota</taxon>
        <taxon>Chytridiomycota incertae sedis</taxon>
        <taxon>Chytridiomycetes</taxon>
        <taxon>Spizellomycetales</taxon>
        <taxon>Powellomycetaceae</taxon>
        <taxon>Geranomyces</taxon>
    </lineage>
</organism>
<reference evidence="1" key="1">
    <citation type="submission" date="2020-05" db="EMBL/GenBank/DDBJ databases">
        <title>Phylogenomic resolution of chytrid fungi.</title>
        <authorList>
            <person name="Stajich J.E."/>
            <person name="Amses K."/>
            <person name="Simmons R."/>
            <person name="Seto K."/>
            <person name="Myers J."/>
            <person name="Bonds A."/>
            <person name="Quandt C.A."/>
            <person name="Barry K."/>
            <person name="Liu P."/>
            <person name="Grigoriev I."/>
            <person name="Longcore J.E."/>
            <person name="James T.Y."/>
        </authorList>
    </citation>
    <scope>NUCLEOTIDE SEQUENCE</scope>
    <source>
        <strain evidence="1">JEL0379</strain>
    </source>
</reference>
<comment type="caution">
    <text evidence="1">The sequence shown here is derived from an EMBL/GenBank/DDBJ whole genome shotgun (WGS) entry which is preliminary data.</text>
</comment>
<keyword evidence="2" id="KW-1185">Reference proteome</keyword>
<dbReference type="InterPro" id="IPR008614">
    <property type="entry name" value="FIBP"/>
</dbReference>
<sequence length="366" mass="41674">MEFSVFVANTPVFDKSVWQLWLLGLSVEQATAYMQRKRPNLQSSANALRHYVISQYRTYDLVEPHLHRPKHLMTANLLFPLAQNTRTYLIESFYSFHPAVMRHVLGKKFSSRVRKDLEEVCAKTHVPIAGCRRMFDNFKRVVKVVEDAERDVGAVIAKEFLLPRPLADQYAHIIFINNYRLDTFKRKLAHLKFADFEYVASVFMTQFAHPTTPVLEDLDGTLSQDSRDLKAMFFTQKGVAEDYRALVAATLAPTHPSLVASERAFDQAFKSIVRGALVIGAGLGHRKDLRDVFATLQERIVEPAALAQWSPAELSAVLSCVKNQFVELRPLQPQIRKRYAKSVARLFDGVQLAAVRFYESSQSPIS</sequence>
<accession>A0AAD5THF7</accession>
<name>A0AAD5THF7_9FUNG</name>